<organism evidence="2 3">
    <name type="scientific">Zingiber officinale</name>
    <name type="common">Ginger</name>
    <name type="synonym">Amomum zingiber</name>
    <dbReference type="NCBI Taxonomy" id="94328"/>
    <lineage>
        <taxon>Eukaryota</taxon>
        <taxon>Viridiplantae</taxon>
        <taxon>Streptophyta</taxon>
        <taxon>Embryophyta</taxon>
        <taxon>Tracheophyta</taxon>
        <taxon>Spermatophyta</taxon>
        <taxon>Magnoliopsida</taxon>
        <taxon>Liliopsida</taxon>
        <taxon>Zingiberales</taxon>
        <taxon>Zingiberaceae</taxon>
        <taxon>Zingiber</taxon>
    </lineage>
</organism>
<dbReference type="Proteomes" id="UP000734854">
    <property type="component" value="Unassembled WGS sequence"/>
</dbReference>
<evidence type="ECO:0000313" key="2">
    <source>
        <dbReference type="EMBL" id="KAG6477136.1"/>
    </source>
</evidence>
<name>A0A8J5KC28_ZINOF</name>
<accession>A0A8J5KC28</accession>
<proteinExistence type="predicted"/>
<dbReference type="AlphaFoldDB" id="A0A8J5KC28"/>
<feature type="region of interest" description="Disordered" evidence="1">
    <location>
        <begin position="32"/>
        <end position="52"/>
    </location>
</feature>
<keyword evidence="3" id="KW-1185">Reference proteome</keyword>
<gene>
    <name evidence="2" type="ORF">ZIOFF_066388</name>
</gene>
<dbReference type="EMBL" id="JACMSC010000018">
    <property type="protein sequence ID" value="KAG6477136.1"/>
    <property type="molecule type" value="Genomic_DNA"/>
</dbReference>
<evidence type="ECO:0000256" key="1">
    <source>
        <dbReference type="SAM" id="MobiDB-lite"/>
    </source>
</evidence>
<reference evidence="2 3" key="1">
    <citation type="submission" date="2020-08" db="EMBL/GenBank/DDBJ databases">
        <title>Plant Genome Project.</title>
        <authorList>
            <person name="Zhang R.-G."/>
        </authorList>
    </citation>
    <scope>NUCLEOTIDE SEQUENCE [LARGE SCALE GENOMIC DNA]</scope>
    <source>
        <tissue evidence="2">Rhizome</tissue>
    </source>
</reference>
<protein>
    <submittedName>
        <fullName evidence="2">Uncharacterized protein</fullName>
    </submittedName>
</protein>
<evidence type="ECO:0000313" key="3">
    <source>
        <dbReference type="Proteomes" id="UP000734854"/>
    </source>
</evidence>
<sequence length="218" mass="23254">METRPVLGLRKTAVVASTMAMEKLLPAVLGSEGKRRSGGCACGNSRGKEEGARPTVARVSQALGQRNRGLLRSRDDSGDRYQAAFGRPAGDGTAAGSWVGAGAFGSGTLVGGGHGGVACSLRITSVRAARRYRQQRAEDQVPLPAAEKLDQRFVSSRLFLSSPFYFFMCSRKLRTVPRSVWIPPARSTAHVRYVLLALDKVLRSGPPLGNLDAGKPTE</sequence>
<comment type="caution">
    <text evidence="2">The sequence shown here is derived from an EMBL/GenBank/DDBJ whole genome shotgun (WGS) entry which is preliminary data.</text>
</comment>